<gene>
    <name evidence="2" type="ORF">DL762_001998</name>
</gene>
<dbReference type="EMBL" id="QJNS01000036">
    <property type="protein sequence ID" value="RYO91779.1"/>
    <property type="molecule type" value="Genomic_DNA"/>
</dbReference>
<dbReference type="InterPro" id="IPR056444">
    <property type="entry name" value="Zn_ribbon_GRF_2"/>
</dbReference>
<sequence>MTSSLEITRSSNRNGNVGRPYFKCHSCDKFIAFDDPRGADPANPECHCGVASRRQVTGRYKTVPRNLHYVCRLGTCDFYDEPRDEQGGVVVVAEELINILARLSIV</sequence>
<dbReference type="Proteomes" id="UP000294003">
    <property type="component" value="Unassembled WGS sequence"/>
</dbReference>
<evidence type="ECO:0000313" key="3">
    <source>
        <dbReference type="Proteomes" id="UP000294003"/>
    </source>
</evidence>
<dbReference type="Pfam" id="PF23549">
    <property type="entry name" value="Zn_ribbon_GRF_2"/>
    <property type="match status" value="1"/>
</dbReference>
<evidence type="ECO:0000259" key="1">
    <source>
        <dbReference type="Pfam" id="PF23549"/>
    </source>
</evidence>
<proteinExistence type="predicted"/>
<accession>A0ABY0HG15</accession>
<reference evidence="2 3" key="1">
    <citation type="submission" date="2018-06" db="EMBL/GenBank/DDBJ databases">
        <title>Complete Genomes of Monosporascus.</title>
        <authorList>
            <person name="Robinson A.J."/>
            <person name="Natvig D.O."/>
        </authorList>
    </citation>
    <scope>NUCLEOTIDE SEQUENCE [LARGE SCALE GENOMIC DNA]</scope>
    <source>
        <strain evidence="2 3">CBS 609.92</strain>
    </source>
</reference>
<comment type="caution">
    <text evidence="2">The sequence shown here is derived from an EMBL/GenBank/DDBJ whole genome shotgun (WGS) entry which is preliminary data.</text>
</comment>
<name>A0ABY0HG15_9PEZI</name>
<evidence type="ECO:0000313" key="2">
    <source>
        <dbReference type="EMBL" id="RYO91779.1"/>
    </source>
</evidence>
<feature type="domain" description="GRF-like zinc ribbon" evidence="1">
    <location>
        <begin position="3"/>
        <end position="37"/>
    </location>
</feature>
<protein>
    <recommendedName>
        <fullName evidence="1">GRF-like zinc ribbon domain-containing protein</fullName>
    </recommendedName>
</protein>
<organism evidence="2 3">
    <name type="scientific">Monosporascus cannonballus</name>
    <dbReference type="NCBI Taxonomy" id="155416"/>
    <lineage>
        <taxon>Eukaryota</taxon>
        <taxon>Fungi</taxon>
        <taxon>Dikarya</taxon>
        <taxon>Ascomycota</taxon>
        <taxon>Pezizomycotina</taxon>
        <taxon>Sordariomycetes</taxon>
        <taxon>Xylariomycetidae</taxon>
        <taxon>Xylariales</taxon>
        <taxon>Xylariales incertae sedis</taxon>
        <taxon>Monosporascus</taxon>
    </lineage>
</organism>
<keyword evidence="3" id="KW-1185">Reference proteome</keyword>